<keyword evidence="1" id="KW-0472">Membrane</keyword>
<evidence type="ECO:0000313" key="2">
    <source>
        <dbReference type="EMBL" id="CAD9372216.1"/>
    </source>
</evidence>
<gene>
    <name evidence="2" type="ORF">PPRO1471_LOCUS2284</name>
</gene>
<keyword evidence="1" id="KW-0812">Transmembrane</keyword>
<evidence type="ECO:0000256" key="1">
    <source>
        <dbReference type="SAM" id="Phobius"/>
    </source>
</evidence>
<keyword evidence="1" id="KW-1133">Transmembrane helix</keyword>
<name>A0A7S2AMD3_9CHLO</name>
<dbReference type="AlphaFoldDB" id="A0A7S2AMD3"/>
<feature type="transmembrane region" description="Helical" evidence="1">
    <location>
        <begin position="34"/>
        <end position="53"/>
    </location>
</feature>
<sequence>MDFRSNLSHSLVMGRVRDFFDSHDVGVKDVPLALVYHEVLGVATLTAWWALCYTMKPTAVIMRTLGRTGPGAMVTAGRVTPGSLTFYKRGGPFLRGRSGAVSFSAPATPAKSKWTSIPILGKAIKGKERAAGSLAESSAIRAMIKPITFPLKMYLTVYLVGLTKSRMKKEKR</sequence>
<dbReference type="EMBL" id="HBGR01003437">
    <property type="protein sequence ID" value="CAD9372216.1"/>
    <property type="molecule type" value="Transcribed_RNA"/>
</dbReference>
<organism evidence="2">
    <name type="scientific">Pycnococcus provasolii</name>
    <dbReference type="NCBI Taxonomy" id="41880"/>
    <lineage>
        <taxon>Eukaryota</taxon>
        <taxon>Viridiplantae</taxon>
        <taxon>Chlorophyta</taxon>
        <taxon>Pseudoscourfieldiophyceae</taxon>
        <taxon>Pseudoscourfieldiales</taxon>
        <taxon>Pycnococcaceae</taxon>
        <taxon>Pycnococcus</taxon>
    </lineage>
</organism>
<protein>
    <submittedName>
        <fullName evidence="2">Uncharacterized protein</fullName>
    </submittedName>
</protein>
<proteinExistence type="predicted"/>
<reference evidence="2" key="1">
    <citation type="submission" date="2021-01" db="EMBL/GenBank/DDBJ databases">
        <authorList>
            <person name="Corre E."/>
            <person name="Pelletier E."/>
            <person name="Niang G."/>
            <person name="Scheremetjew M."/>
            <person name="Finn R."/>
            <person name="Kale V."/>
            <person name="Holt S."/>
            <person name="Cochrane G."/>
            <person name="Meng A."/>
            <person name="Brown T."/>
            <person name="Cohen L."/>
        </authorList>
    </citation>
    <scope>NUCLEOTIDE SEQUENCE</scope>
    <source>
        <strain evidence="2">RCC733</strain>
    </source>
</reference>
<accession>A0A7S2AMD3</accession>